<evidence type="ECO:0000256" key="5">
    <source>
        <dbReference type="ARBA" id="ARBA00023125"/>
    </source>
</evidence>
<protein>
    <recommendedName>
        <fullName evidence="7">DNA mismatch repair proteins mutS family domain-containing protein</fullName>
    </recommendedName>
</protein>
<proteinExistence type="inferred from homology"/>
<dbReference type="InterPro" id="IPR036678">
    <property type="entry name" value="MutS_con_dom_sf"/>
</dbReference>
<keyword evidence="6" id="KW-0234">DNA repair</keyword>
<dbReference type="GO" id="GO:0140664">
    <property type="term" value="F:ATP-dependent DNA damage sensor activity"/>
    <property type="evidence" value="ECO:0007669"/>
    <property type="project" value="InterPro"/>
</dbReference>
<dbReference type="FunFam" id="3.40.50.300:FF:000870">
    <property type="entry name" value="MutS protein homolog 4"/>
    <property type="match status" value="1"/>
</dbReference>
<comment type="similarity">
    <text evidence="1">Belongs to the DNA mismatch repair MutS family. MSH3 subfamily.</text>
</comment>
<dbReference type="GO" id="GO:0006298">
    <property type="term" value="P:mismatch repair"/>
    <property type="evidence" value="ECO:0007669"/>
    <property type="project" value="InterPro"/>
</dbReference>
<dbReference type="PIRSF" id="PIRSF037677">
    <property type="entry name" value="DNA_mis_repair_Msh6"/>
    <property type="match status" value="1"/>
</dbReference>
<evidence type="ECO:0000259" key="7">
    <source>
        <dbReference type="PROSITE" id="PS00486"/>
    </source>
</evidence>
<dbReference type="EMBL" id="WNYA01000001">
    <property type="protein sequence ID" value="KAG8598458.1"/>
    <property type="molecule type" value="Genomic_DNA"/>
</dbReference>
<evidence type="ECO:0000313" key="8">
    <source>
        <dbReference type="EMBL" id="KAG8598458.1"/>
    </source>
</evidence>
<dbReference type="Proteomes" id="UP000824782">
    <property type="component" value="Unassembled WGS sequence"/>
</dbReference>
<evidence type="ECO:0000256" key="4">
    <source>
        <dbReference type="ARBA" id="ARBA00022840"/>
    </source>
</evidence>
<evidence type="ECO:0000256" key="2">
    <source>
        <dbReference type="ARBA" id="ARBA00022741"/>
    </source>
</evidence>
<dbReference type="PANTHER" id="PTHR11361">
    <property type="entry name" value="DNA MISMATCH REPAIR PROTEIN MUTS FAMILY MEMBER"/>
    <property type="match status" value="1"/>
</dbReference>
<dbReference type="FunFam" id="1.10.1420.10:FF:000004">
    <property type="entry name" value="DNA mismatch repair protein Msh3"/>
    <property type="match status" value="1"/>
</dbReference>
<evidence type="ECO:0000313" key="9">
    <source>
        <dbReference type="Proteomes" id="UP000824782"/>
    </source>
</evidence>
<keyword evidence="5" id="KW-0238">DNA-binding</keyword>
<dbReference type="SMART" id="SM00533">
    <property type="entry name" value="MUTSd"/>
    <property type="match status" value="1"/>
</dbReference>
<dbReference type="PROSITE" id="PS00486">
    <property type="entry name" value="DNA_MISMATCH_REPAIR_2"/>
    <property type="match status" value="1"/>
</dbReference>
<name>A0AAV7DMQ8_ENGPU</name>
<dbReference type="GO" id="GO:0005524">
    <property type="term" value="F:ATP binding"/>
    <property type="evidence" value="ECO:0007669"/>
    <property type="project" value="UniProtKB-KW"/>
</dbReference>
<dbReference type="InterPro" id="IPR036187">
    <property type="entry name" value="DNA_mismatch_repair_MutS_sf"/>
</dbReference>
<dbReference type="SUPFAM" id="SSF52540">
    <property type="entry name" value="P-loop containing nucleoside triphosphate hydrolases"/>
    <property type="match status" value="1"/>
</dbReference>
<evidence type="ECO:0000256" key="3">
    <source>
        <dbReference type="ARBA" id="ARBA00022763"/>
    </source>
</evidence>
<evidence type="ECO:0000256" key="6">
    <source>
        <dbReference type="ARBA" id="ARBA00023204"/>
    </source>
</evidence>
<organism evidence="8 9">
    <name type="scientific">Engystomops pustulosus</name>
    <name type="common">Tungara frog</name>
    <name type="synonym">Physalaemus pustulosus</name>
    <dbReference type="NCBI Taxonomy" id="76066"/>
    <lineage>
        <taxon>Eukaryota</taxon>
        <taxon>Metazoa</taxon>
        <taxon>Chordata</taxon>
        <taxon>Craniata</taxon>
        <taxon>Vertebrata</taxon>
        <taxon>Euteleostomi</taxon>
        <taxon>Amphibia</taxon>
        <taxon>Batrachia</taxon>
        <taxon>Anura</taxon>
        <taxon>Neobatrachia</taxon>
        <taxon>Hyloidea</taxon>
        <taxon>Leptodactylidae</taxon>
        <taxon>Leiuperinae</taxon>
        <taxon>Engystomops</taxon>
    </lineage>
</organism>
<dbReference type="Pfam" id="PF05192">
    <property type="entry name" value="MutS_III"/>
    <property type="match status" value="1"/>
</dbReference>
<dbReference type="AlphaFoldDB" id="A0AAV7DMQ8"/>
<dbReference type="Gene3D" id="1.10.1420.10">
    <property type="match status" value="2"/>
</dbReference>
<dbReference type="GO" id="GO:0016447">
    <property type="term" value="P:somatic recombination of immunoglobulin gene segments"/>
    <property type="evidence" value="ECO:0007669"/>
    <property type="project" value="TreeGrafter"/>
</dbReference>
<dbReference type="GO" id="GO:0006312">
    <property type="term" value="P:mitotic recombination"/>
    <property type="evidence" value="ECO:0007669"/>
    <property type="project" value="TreeGrafter"/>
</dbReference>
<dbReference type="Gene3D" id="3.30.420.110">
    <property type="entry name" value="MutS, connector domain"/>
    <property type="match status" value="1"/>
</dbReference>
<keyword evidence="3" id="KW-0227">DNA damage</keyword>
<dbReference type="GO" id="GO:0030983">
    <property type="term" value="F:mismatched DNA binding"/>
    <property type="evidence" value="ECO:0007669"/>
    <property type="project" value="InterPro"/>
</dbReference>
<dbReference type="Pfam" id="PF00488">
    <property type="entry name" value="MutS_V"/>
    <property type="match status" value="1"/>
</dbReference>
<dbReference type="GO" id="GO:0005634">
    <property type="term" value="C:nucleus"/>
    <property type="evidence" value="ECO:0007669"/>
    <property type="project" value="TreeGrafter"/>
</dbReference>
<dbReference type="InterPro" id="IPR007696">
    <property type="entry name" value="DNA_mismatch_repair_MutS_core"/>
</dbReference>
<dbReference type="InterPro" id="IPR017261">
    <property type="entry name" value="DNA_mismatch_repair_MutS/MSH"/>
</dbReference>
<reference evidence="8" key="1">
    <citation type="thesis" date="2020" institute="ProQuest LLC" country="789 East Eisenhower Parkway, Ann Arbor, MI, USA">
        <title>Comparative Genomics and Chromosome Evolution.</title>
        <authorList>
            <person name="Mudd A.B."/>
        </authorList>
    </citation>
    <scope>NUCLEOTIDE SEQUENCE</scope>
    <source>
        <strain evidence="8">237g6f4</strain>
        <tissue evidence="8">Blood</tissue>
    </source>
</reference>
<dbReference type="SMART" id="SM00534">
    <property type="entry name" value="MUTSac"/>
    <property type="match status" value="1"/>
</dbReference>
<keyword evidence="4" id="KW-0067">ATP-binding</keyword>
<dbReference type="Gene3D" id="3.40.50.300">
    <property type="entry name" value="P-loop containing nucleotide triphosphate hydrolases"/>
    <property type="match status" value="1"/>
</dbReference>
<gene>
    <name evidence="8" type="ORF">GDO81_002618</name>
</gene>
<dbReference type="InterPro" id="IPR027417">
    <property type="entry name" value="P-loop_NTPase"/>
</dbReference>
<feature type="domain" description="DNA mismatch repair proteins mutS family" evidence="7">
    <location>
        <begin position="532"/>
        <end position="548"/>
    </location>
</feature>
<comment type="caution">
    <text evidence="8">The sequence shown here is derived from an EMBL/GenBank/DDBJ whole genome shotgun (WGS) entry which is preliminary data.</text>
</comment>
<dbReference type="SUPFAM" id="SSF48334">
    <property type="entry name" value="DNA repair protein MutS, domain III"/>
    <property type="match status" value="1"/>
</dbReference>
<dbReference type="InterPro" id="IPR045076">
    <property type="entry name" value="MutS"/>
</dbReference>
<sequence length="694" mass="78464">MITFSPCLRDDDRIRIEKRISDHFEYSQAFQLISDFYGKDEDVSASSQRLMQILKLDKMVICSLAALIMYLKEFCLEKILQNPSHFMPMSSAVECFNMNGTTLRNLEILQNQTDQKTKGSLIWVLDHTKTPFGKRKLRQWVTQPFVDSSEINTRLDAVSEILSSDSSVLSQIRGSLCKLPDLEKGISSIYHKKSSPQEFFLIVSTLYNLESHLQVLIPAVNSQVKSTLLKTIFTEVPEILSPVQPFLQVLNEEAAKTGNKTDLFKDLTDFPKIKERKAEIQEVISQIQGHLQEIRHILKNPSLSYTTVSGQEFLIEVKNALLSCVPSNWVSISSTKAVSRFHSPFIVENYRHLNRLREQLVLDCNTEWLRFLDKFGEHYHSIAKAVNHLATADCIFSLAEVAKQGDYCRPTVHDHGPEITIKNGRHPVIDLLLEEQNQYVPNSTSLSADLERVMIITGPNMGGKSSYIKQVALITIMAQIGSYVPAEEVTIGVVDGIFTRMGAADNIYKGRSTFMEELSETAEILKQASPRSLVILDELGRGTSTHDGIAIAYATLEYIIKDVMSLTLFVTHYPPLCELEACYPTVVGNYHMAFYIDEDQGNEHESEIAEKPEYITFLYQITRGIAARSYGLNVAKLADVPEEVLKKAACKSKELEGLVEMKRKKMKTFQTAWHIQSAEELKELLKSETSEHSS</sequence>
<keyword evidence="2" id="KW-0547">Nucleotide-binding</keyword>
<keyword evidence="9" id="KW-1185">Reference proteome</keyword>
<accession>A0AAV7DMQ8</accession>
<dbReference type="InterPro" id="IPR000432">
    <property type="entry name" value="DNA_mismatch_repair_MutS_C"/>
</dbReference>
<dbReference type="PANTHER" id="PTHR11361:SF122">
    <property type="entry name" value="DNA MISMATCH REPAIR PROTEIN MSH3"/>
    <property type="match status" value="1"/>
</dbReference>
<evidence type="ECO:0000256" key="1">
    <source>
        <dbReference type="ARBA" id="ARBA00007094"/>
    </source>
</evidence>